<evidence type="ECO:0000259" key="8">
    <source>
        <dbReference type="PROSITE" id="PS50979"/>
    </source>
</evidence>
<keyword evidence="4 6" id="KW-0067">ATP-binding</keyword>
<dbReference type="InterPro" id="IPR005482">
    <property type="entry name" value="Biotin_COase_C"/>
</dbReference>
<evidence type="ECO:0000256" key="1">
    <source>
        <dbReference type="ARBA" id="ARBA00013263"/>
    </source>
</evidence>
<dbReference type="Pfam" id="PF02785">
    <property type="entry name" value="Biotin_carb_C"/>
    <property type="match status" value="1"/>
</dbReference>
<dbReference type="EMBL" id="DVFT01000044">
    <property type="protein sequence ID" value="HIQ95554.1"/>
    <property type="molecule type" value="Genomic_DNA"/>
</dbReference>
<dbReference type="Pfam" id="PF13189">
    <property type="entry name" value="Cytidylate_kin2"/>
    <property type="match status" value="1"/>
</dbReference>
<accession>A0A9D1D1B3</accession>
<dbReference type="Pfam" id="PF00289">
    <property type="entry name" value="Biotin_carb_N"/>
    <property type="match status" value="1"/>
</dbReference>
<comment type="caution">
    <text evidence="9">The sequence shown here is derived from an EMBL/GenBank/DDBJ whole genome shotgun (WGS) entry which is preliminary data.</text>
</comment>
<dbReference type="SUPFAM" id="SSF52440">
    <property type="entry name" value="PreATP-grasp domain"/>
    <property type="match status" value="1"/>
</dbReference>
<gene>
    <name evidence="9" type="ORF">IAB26_03230</name>
</gene>
<dbReference type="GO" id="GO:0005524">
    <property type="term" value="F:ATP binding"/>
    <property type="evidence" value="ECO:0007669"/>
    <property type="project" value="UniProtKB-UniRule"/>
</dbReference>
<evidence type="ECO:0000256" key="5">
    <source>
        <dbReference type="ARBA" id="ARBA00023267"/>
    </source>
</evidence>
<dbReference type="AlphaFoldDB" id="A0A9D1D1B3"/>
<dbReference type="PANTHER" id="PTHR18866">
    <property type="entry name" value="CARBOXYLASE:PYRUVATE/ACETYL-COA/PROPIONYL-COA CARBOXYLASE"/>
    <property type="match status" value="1"/>
</dbReference>
<dbReference type="GO" id="GO:0016301">
    <property type="term" value="F:kinase activity"/>
    <property type="evidence" value="ECO:0007669"/>
    <property type="project" value="UniProtKB-KW"/>
</dbReference>
<dbReference type="InterPro" id="IPR011761">
    <property type="entry name" value="ATP-grasp"/>
</dbReference>
<keyword evidence="2" id="KW-0436">Ligase</keyword>
<dbReference type="SUPFAM" id="SSF51246">
    <property type="entry name" value="Rudiment single hybrid motif"/>
    <property type="match status" value="1"/>
</dbReference>
<dbReference type="EC" id="6.3.4.14" evidence="1"/>
<dbReference type="Gene3D" id="3.40.50.300">
    <property type="entry name" value="P-loop containing nucleotide triphosphate hydrolases"/>
    <property type="match status" value="1"/>
</dbReference>
<dbReference type="InterPro" id="IPR005481">
    <property type="entry name" value="BC-like_N"/>
</dbReference>
<dbReference type="InterPro" id="IPR011054">
    <property type="entry name" value="Rudment_hybrid_motif"/>
</dbReference>
<feature type="domain" description="Biotin carboxylation" evidence="8">
    <location>
        <begin position="1"/>
        <end position="450"/>
    </location>
</feature>
<dbReference type="PROSITE" id="PS50979">
    <property type="entry name" value="BC"/>
    <property type="match status" value="1"/>
</dbReference>
<proteinExistence type="predicted"/>
<evidence type="ECO:0000256" key="6">
    <source>
        <dbReference type="PROSITE-ProRule" id="PRU00409"/>
    </source>
</evidence>
<keyword evidence="5" id="KW-0092">Biotin</keyword>
<dbReference type="InterPro" id="IPR011764">
    <property type="entry name" value="Biotin_carboxylation_dom"/>
</dbReference>
<sequence length="654" mass="73846">MIKKILIANRGEIVNRIIRTCKKMDIQTVVVYSDADKDADYISSADESYYIGPSAPVRSYLNLDALIDALKKSGADAVHPGYGFLSESAGFAKAVAKAGAVWIGPDPQILENIESKCYCRVIADQLSIPVTPGTVQPVSNIHEIYEIAGKVGLPILLKLDKGGGGKGIQSIDFFESEKVTQAMFVSMVRIGQMAFASGDVYVEKAVPNPRHIEVQFIADQYGNVICLGERECSIQRRYQKIIEESPSPVVTEEDRRKLYSYTKKIVKEMNYTGAGTIEYLRSEDGTYYFMEINARLQVEHPVSEMVTGIDLVEMQIRIASGEKLSYEQEDIFLKGHAIECRIYAEDPKTFQPSPGVIEKISFPDTSDGQVRIEHAIREQYRISPYYDPMICKLITWGENRKQCILKMIKALREFNIQGVSTSIPTDIAIMRNRHFAEGNFTTAFLNKERMNIGLENYVITISRQFGSLGRPIAKKMAQMLGIEYYDRTIVESVAEKMGLPVSTIDDGEELDNAELAQMKYPLGKMSEEEQEKMFEAQSKIILDLSEKDSCVFVGRCSDYILRNKPNHFSIFIYAPVEVRKENCIKYLHLTPKEADEMIRDVDEARESYSLHYAKRYSEDVTCKDILIDSSLYGGVDETAEVLVAMVKRKFNLAD</sequence>
<dbReference type="PANTHER" id="PTHR18866:SF33">
    <property type="entry name" value="METHYLCROTONOYL-COA CARBOXYLASE SUBUNIT ALPHA, MITOCHONDRIAL-RELATED"/>
    <property type="match status" value="1"/>
</dbReference>
<dbReference type="GO" id="GO:0046872">
    <property type="term" value="F:metal ion binding"/>
    <property type="evidence" value="ECO:0007669"/>
    <property type="project" value="InterPro"/>
</dbReference>
<evidence type="ECO:0000256" key="4">
    <source>
        <dbReference type="ARBA" id="ARBA00022840"/>
    </source>
</evidence>
<evidence type="ECO:0000259" key="7">
    <source>
        <dbReference type="PROSITE" id="PS50975"/>
    </source>
</evidence>
<keyword evidence="3 6" id="KW-0547">Nucleotide-binding</keyword>
<dbReference type="SUPFAM" id="SSF56059">
    <property type="entry name" value="Glutathione synthetase ATP-binding domain-like"/>
    <property type="match status" value="1"/>
</dbReference>
<evidence type="ECO:0000256" key="2">
    <source>
        <dbReference type="ARBA" id="ARBA00022598"/>
    </source>
</evidence>
<dbReference type="InterPro" id="IPR016185">
    <property type="entry name" value="PreATP-grasp_dom_sf"/>
</dbReference>
<dbReference type="PROSITE" id="PS00867">
    <property type="entry name" value="CPSASE_2"/>
    <property type="match status" value="1"/>
</dbReference>
<protein>
    <recommendedName>
        <fullName evidence="1">biotin carboxylase</fullName>
        <ecNumber evidence="1">6.3.4.14</ecNumber>
    </recommendedName>
</protein>
<dbReference type="Pfam" id="PF02786">
    <property type="entry name" value="CPSase_L_D2"/>
    <property type="match status" value="1"/>
</dbReference>
<name>A0A9D1D1B3_9FIRM</name>
<keyword evidence="9" id="KW-0808">Transferase</keyword>
<dbReference type="Gene3D" id="3.30.470.20">
    <property type="entry name" value="ATP-grasp fold, B domain"/>
    <property type="match status" value="1"/>
</dbReference>
<dbReference type="SMART" id="SM00878">
    <property type="entry name" value="Biotin_carb_C"/>
    <property type="match status" value="1"/>
</dbReference>
<dbReference type="InterPro" id="IPR005479">
    <property type="entry name" value="CPAse_ATP-bd"/>
</dbReference>
<evidence type="ECO:0000256" key="3">
    <source>
        <dbReference type="ARBA" id="ARBA00022741"/>
    </source>
</evidence>
<reference evidence="9" key="1">
    <citation type="submission" date="2020-10" db="EMBL/GenBank/DDBJ databases">
        <authorList>
            <person name="Gilroy R."/>
        </authorList>
    </citation>
    <scope>NUCLEOTIDE SEQUENCE</scope>
    <source>
        <strain evidence="9">ChiSjej3B21-11622</strain>
    </source>
</reference>
<dbReference type="InterPro" id="IPR027417">
    <property type="entry name" value="P-loop_NTPase"/>
</dbReference>
<evidence type="ECO:0000313" key="9">
    <source>
        <dbReference type="EMBL" id="HIQ95554.1"/>
    </source>
</evidence>
<dbReference type="Proteomes" id="UP000886886">
    <property type="component" value="Unassembled WGS sequence"/>
</dbReference>
<reference evidence="9" key="2">
    <citation type="journal article" date="2021" name="PeerJ">
        <title>Extensive microbial diversity within the chicken gut microbiome revealed by metagenomics and culture.</title>
        <authorList>
            <person name="Gilroy R."/>
            <person name="Ravi A."/>
            <person name="Getino M."/>
            <person name="Pursley I."/>
            <person name="Horton D.L."/>
            <person name="Alikhan N.F."/>
            <person name="Baker D."/>
            <person name="Gharbi K."/>
            <person name="Hall N."/>
            <person name="Watson M."/>
            <person name="Adriaenssens E.M."/>
            <person name="Foster-Nyarko E."/>
            <person name="Jarju S."/>
            <person name="Secka A."/>
            <person name="Antonio M."/>
            <person name="Oren A."/>
            <person name="Chaudhuri R.R."/>
            <person name="La Ragione R."/>
            <person name="Hildebrand F."/>
            <person name="Pallen M.J."/>
        </authorList>
    </citation>
    <scope>NUCLEOTIDE SEQUENCE</scope>
    <source>
        <strain evidence="9">ChiSjej3B21-11622</strain>
    </source>
</reference>
<dbReference type="PROSITE" id="PS50975">
    <property type="entry name" value="ATP_GRASP"/>
    <property type="match status" value="1"/>
</dbReference>
<dbReference type="InterPro" id="IPR050856">
    <property type="entry name" value="Biotin_carboxylase_complex"/>
</dbReference>
<organism evidence="9 10">
    <name type="scientific">Candidatus Limivivens merdigallinarum</name>
    <dbReference type="NCBI Taxonomy" id="2840859"/>
    <lineage>
        <taxon>Bacteria</taxon>
        <taxon>Bacillati</taxon>
        <taxon>Bacillota</taxon>
        <taxon>Clostridia</taxon>
        <taxon>Lachnospirales</taxon>
        <taxon>Lachnospiraceae</taxon>
        <taxon>Lachnospiraceae incertae sedis</taxon>
        <taxon>Candidatus Limivivens</taxon>
    </lineage>
</organism>
<feature type="domain" description="ATP-grasp" evidence="7">
    <location>
        <begin position="120"/>
        <end position="320"/>
    </location>
</feature>
<keyword evidence="9" id="KW-0418">Kinase</keyword>
<dbReference type="GO" id="GO:0004075">
    <property type="term" value="F:biotin carboxylase activity"/>
    <property type="evidence" value="ECO:0007669"/>
    <property type="project" value="UniProtKB-EC"/>
</dbReference>
<evidence type="ECO:0000313" key="10">
    <source>
        <dbReference type="Proteomes" id="UP000886886"/>
    </source>
</evidence>